<keyword evidence="1" id="KW-0175">Coiled coil</keyword>
<dbReference type="EMBL" id="PYOC01000001">
    <property type="protein sequence ID" value="PSV49735.1"/>
    <property type="molecule type" value="Genomic_DNA"/>
</dbReference>
<dbReference type="InterPro" id="IPR051396">
    <property type="entry name" value="Bact_Antivir_Def_Nuclease"/>
</dbReference>
<dbReference type="Proteomes" id="UP000241803">
    <property type="component" value="Unassembled WGS sequence"/>
</dbReference>
<dbReference type="RefSeq" id="WP_107252352.1">
    <property type="nucleotide sequence ID" value="NZ_PYOC01000001.1"/>
</dbReference>
<evidence type="ECO:0000313" key="4">
    <source>
        <dbReference type="Proteomes" id="UP000241803"/>
    </source>
</evidence>
<name>A0A2T3LED5_9GAMM</name>
<evidence type="ECO:0000259" key="2">
    <source>
        <dbReference type="Pfam" id="PF13476"/>
    </source>
</evidence>
<evidence type="ECO:0000313" key="3">
    <source>
        <dbReference type="EMBL" id="PSV49735.1"/>
    </source>
</evidence>
<protein>
    <recommendedName>
        <fullName evidence="2">Rad50/SbcC-type AAA domain-containing protein</fullName>
    </recommendedName>
</protein>
<dbReference type="InterPro" id="IPR016195">
    <property type="entry name" value="Pol/histidinol_Pase-like"/>
</dbReference>
<dbReference type="Gene3D" id="3.40.50.300">
    <property type="entry name" value="P-loop containing nucleotide triphosphate hydrolases"/>
    <property type="match status" value="2"/>
</dbReference>
<dbReference type="PANTHER" id="PTHR43581:SF2">
    <property type="entry name" value="EXCINUCLEASE ATPASE SUBUNIT"/>
    <property type="match status" value="1"/>
</dbReference>
<dbReference type="SUPFAM" id="SSF89550">
    <property type="entry name" value="PHP domain-like"/>
    <property type="match status" value="1"/>
</dbReference>
<dbReference type="InterPro" id="IPR027417">
    <property type="entry name" value="P-loop_NTPase"/>
</dbReference>
<evidence type="ECO:0000256" key="1">
    <source>
        <dbReference type="SAM" id="Coils"/>
    </source>
</evidence>
<dbReference type="InterPro" id="IPR038729">
    <property type="entry name" value="Rad50/SbcC_AAA"/>
</dbReference>
<dbReference type="SUPFAM" id="SSF52540">
    <property type="entry name" value="P-loop containing nucleoside triphosphate hydrolases"/>
    <property type="match status" value="1"/>
</dbReference>
<reference evidence="3 4" key="1">
    <citation type="submission" date="2018-03" db="EMBL/GenBank/DDBJ databases">
        <title>Whole genome sequencing of Histamine producing bacteria.</title>
        <authorList>
            <person name="Butler K."/>
        </authorList>
    </citation>
    <scope>NUCLEOTIDE SEQUENCE [LARGE SCALE GENOMIC DNA]</scope>
    <source>
        <strain evidence="3 4">ATCC 19614</strain>
    </source>
</reference>
<dbReference type="AlphaFoldDB" id="A0A2T3LED5"/>
<dbReference type="NCBIfam" id="NF045780">
    <property type="entry name" value="TrlF_fam_ATP"/>
    <property type="match status" value="1"/>
</dbReference>
<dbReference type="InterPro" id="IPR049963">
    <property type="entry name" value="Ppl_antiphage"/>
</dbReference>
<organism evidence="3 4">
    <name type="scientific">Photobacterium indicum</name>
    <dbReference type="NCBI Taxonomy" id="81447"/>
    <lineage>
        <taxon>Bacteria</taxon>
        <taxon>Pseudomonadati</taxon>
        <taxon>Pseudomonadota</taxon>
        <taxon>Gammaproteobacteria</taxon>
        <taxon>Vibrionales</taxon>
        <taxon>Vibrionaceae</taxon>
        <taxon>Photobacterium</taxon>
    </lineage>
</organism>
<dbReference type="InterPro" id="IPR054787">
    <property type="entry name" value="TrlF_ATPase"/>
</dbReference>
<feature type="domain" description="Rad50/SbcC-type AAA" evidence="2">
    <location>
        <begin position="282"/>
        <end position="504"/>
    </location>
</feature>
<dbReference type="Gene3D" id="3.20.20.140">
    <property type="entry name" value="Metal-dependent hydrolases"/>
    <property type="match status" value="1"/>
</dbReference>
<proteinExistence type="predicted"/>
<dbReference type="GO" id="GO:0016887">
    <property type="term" value="F:ATP hydrolysis activity"/>
    <property type="evidence" value="ECO:0007669"/>
    <property type="project" value="InterPro"/>
</dbReference>
<comment type="caution">
    <text evidence="3">The sequence shown here is derived from an EMBL/GenBank/DDBJ whole genome shotgun (WGS) entry which is preliminary data.</text>
</comment>
<dbReference type="PANTHER" id="PTHR43581">
    <property type="entry name" value="ATP/GTP PHOSPHATASE"/>
    <property type="match status" value="1"/>
</dbReference>
<dbReference type="GO" id="GO:0006302">
    <property type="term" value="P:double-strand break repair"/>
    <property type="evidence" value="ECO:0007669"/>
    <property type="project" value="InterPro"/>
</dbReference>
<sequence length="901" mass="100763">MEPIGSRWFKVDFHCHSPGSDDYPKPDSQDALNGCSPEDWLLAQMAQEIDCVVLSDHNTGRWLETAQVTLQQLKDRHNAGDLVGYRDLHIIPAVELTAAGNCHVLGLFDETATGETISHVVGSCGSRPDPERGNHQTILGSGVPEVISKIHDAHGIAILAHVDKAKGIFQNTNQEEVRAAFNVAPDAIELIGSYDGLGGFEKALVKELAQVKGSDAHCRERMGHSYTWVKMATPSFEGIKVALADPQHCIIRDAEPPRSPNNKISKLTLKTRMCKDEAGNAITINLSPWYTAIVGSRGSGKSTLVEAIRLALSRDTRVNEPKLPADIERRLVDFKNTVDGAVTSDSSIDLEYNKDGYQYKLSWTPNSFGLSKVDSDSGEWIEDPTFDISRFPISIYSQKMLFDIATKPNAFLKVIDDSEVVQISEWTKQNERLKSDYKAFGQQTRELDRQLNEIPKLQGNLTDVENKLKTLETCGLSEKQQQLTSYQKKMTQASTAINTLNSNITDIKNLVNGYDAISVTEEDGNLKEWQLSVHEAQKVFVTNISEQVKQSEDVLSTIIQQKFFVELSANITTLTEEMKTTLEALEGAEISPDELDQLLISKEELTQEIAKEEALRNRRNDIAEKRDTALSDLIAHRSELTIQRKAFIDSLELTDLHIKVLPLACSADDLVSSYQNATGIDRFSSHILDKDRQVGLLHLLDEFERFNPRMEERRSNELEKLKQFHRKCKGNPNCADYDIHGALKTRISQLSDEQLDNFDCWFPDDGIDIKFSDESGNKRPLDKASPGQKSASMLTFLMSYGSDPLVLDQPEDDLDCAMLAQTVIPAISQNKQRRQLIVVTHSAPIVVNGDAEYIVGMKQNQMRLISHIDGGIQQQEVKDFICSQMEGGEKAFRSRFKRIVG</sequence>
<keyword evidence="4" id="KW-1185">Reference proteome</keyword>
<feature type="coiled-coil region" evidence="1">
    <location>
        <begin position="447"/>
        <end position="496"/>
    </location>
</feature>
<dbReference type="Pfam" id="PF13476">
    <property type="entry name" value="AAA_23"/>
    <property type="match status" value="1"/>
</dbReference>
<accession>A0A2T3LED5</accession>
<dbReference type="NCBIfam" id="NF042955">
    <property type="entry name" value="Ppl_antiphage"/>
    <property type="match status" value="1"/>
</dbReference>
<gene>
    <name evidence="3" type="ORF">C9J47_04005</name>
</gene>